<comment type="cofactor">
    <cofactor evidence="7">
        <name>Zn(2+)</name>
        <dbReference type="ChEBI" id="CHEBI:29105"/>
    </cofactor>
    <text evidence="7">Binds 1 zinc ion.</text>
</comment>
<dbReference type="Proteomes" id="UP001209083">
    <property type="component" value="Chromosome"/>
</dbReference>
<proteinExistence type="inferred from homology"/>
<evidence type="ECO:0000313" key="9">
    <source>
        <dbReference type="EMBL" id="WGW11098.1"/>
    </source>
</evidence>
<evidence type="ECO:0000256" key="1">
    <source>
        <dbReference type="ARBA" id="ARBA00006040"/>
    </source>
</evidence>
<feature type="domain" description="Peptidase M3A/M3B catalytic" evidence="8">
    <location>
        <begin position="229"/>
        <end position="669"/>
    </location>
</feature>
<keyword evidence="4 7" id="KW-0378">Hydrolase</keyword>
<keyword evidence="10" id="KW-1185">Reference proteome</keyword>
<dbReference type="CDD" id="cd06456">
    <property type="entry name" value="M3A_DCP"/>
    <property type="match status" value="1"/>
</dbReference>
<comment type="similarity">
    <text evidence="1 7">Belongs to the peptidase M3 family.</text>
</comment>
<evidence type="ECO:0000256" key="3">
    <source>
        <dbReference type="ARBA" id="ARBA00022723"/>
    </source>
</evidence>
<dbReference type="Gene3D" id="1.10.1370.40">
    <property type="match status" value="3"/>
</dbReference>
<reference evidence="9 10" key="1">
    <citation type="submission" date="2023-05" db="EMBL/GenBank/DDBJ databases">
        <title>Lithophilousrod everest ZFBP1038 complete genpme.</title>
        <authorList>
            <person name="Tian M."/>
        </authorList>
    </citation>
    <scope>NUCLEOTIDE SEQUENCE [LARGE SCALE GENOMIC DNA]</scope>
    <source>
        <strain evidence="9 10">ZFBP1038</strain>
    </source>
</reference>
<dbReference type="EMBL" id="CP090958">
    <property type="protein sequence ID" value="WGW11098.1"/>
    <property type="molecule type" value="Genomic_DNA"/>
</dbReference>
<dbReference type="PANTHER" id="PTHR43660">
    <property type="entry name" value="DIPEPTIDYL CARBOXYPEPTIDASE"/>
    <property type="match status" value="1"/>
</dbReference>
<protein>
    <submittedName>
        <fullName evidence="9">M3 family metallopeptidase</fullName>
        <ecNumber evidence="9">3.4.24.-</ecNumber>
    </submittedName>
</protein>
<evidence type="ECO:0000259" key="8">
    <source>
        <dbReference type="Pfam" id="PF01432"/>
    </source>
</evidence>
<dbReference type="EC" id="3.4.24.-" evidence="9"/>
<gene>
    <name evidence="9" type="ORF">LWF01_13465</name>
</gene>
<organism evidence="9 10">
    <name type="scientific">Saxibacter everestensis</name>
    <dbReference type="NCBI Taxonomy" id="2909229"/>
    <lineage>
        <taxon>Bacteria</taxon>
        <taxon>Bacillati</taxon>
        <taxon>Actinomycetota</taxon>
        <taxon>Actinomycetes</taxon>
        <taxon>Micrococcales</taxon>
        <taxon>Brevibacteriaceae</taxon>
        <taxon>Saxibacter</taxon>
    </lineage>
</organism>
<keyword evidence="5 7" id="KW-0862">Zinc</keyword>
<dbReference type="InterPro" id="IPR001567">
    <property type="entry name" value="Pept_M3A_M3B_dom"/>
</dbReference>
<sequence>MTPDDNPFFSASDLPYQLPPFGRIRDEHFMPAFERGMAEQLDEVAAIVADAEPPSFANTVVRLEQSGQLLTRVARVFFNLHSSDATPEIEAIDREISPRYAAHHDAINLNPGLYARLRAIDPQSERLDAESTRLLEDYLRNFRRAGAGLDDEDKATLRQLNSELASLTSEFAQLLLADTNEAAVIVDDVADLAGLPEDAISAAANAAEERGHAGRFLLSLVLPTEQPALASLENPNIRRALFEAAVTRGAQANQNDTRAVISRITALRARRAHLLGYPTHSDYQIEDQTAKTTDAVGSMLGDLVPAALQNAKRELAELAEFAGVEEVAPADVQFYSDKVRQQKFDVEAVRYRPYFELERVLHDGVFYAANRLYGLTFTERHDLPVYHPQVRVFEVRDADGGELGLFLGDYFTRETKRGGAWMSNFVDQSHLLGSKPVVVNNLNISLPAPGEPVLLTLDEVTTLFHEFGHTLHGLLSDVTYPRFSGTSVPRDFVEYPSQVNEMWMLWPEVVENYARHFQTGEPLPQQLIDNLLASRIWGEGYATTSYLGAAILDLVWHALEAGEVIDDPLAFESQALAASGLDLPAVPPRYRTSYFNHIFAGGYSAGYYSYIWSEVLDADTVDWFKANGGLTRENGEYFRKTLLSRGGSVDPLEAFRTFRGRDPEIGPLLLRRGLGGNACERG</sequence>
<dbReference type="InterPro" id="IPR045090">
    <property type="entry name" value="Pept_M3A_M3B"/>
</dbReference>
<dbReference type="GO" id="GO:0016787">
    <property type="term" value="F:hydrolase activity"/>
    <property type="evidence" value="ECO:0007669"/>
    <property type="project" value="UniProtKB-KW"/>
</dbReference>
<name>A0ABY8QQ45_9MICO</name>
<dbReference type="Pfam" id="PF01432">
    <property type="entry name" value="Peptidase_M3"/>
    <property type="match status" value="1"/>
</dbReference>
<dbReference type="RefSeq" id="WP_349637881.1">
    <property type="nucleotide sequence ID" value="NZ_CP090958.1"/>
</dbReference>
<keyword evidence="6 7" id="KW-0482">Metalloprotease</keyword>
<keyword evidence="3 7" id="KW-0479">Metal-binding</keyword>
<keyword evidence="2 7" id="KW-0645">Protease</keyword>
<evidence type="ECO:0000313" key="10">
    <source>
        <dbReference type="Proteomes" id="UP001209083"/>
    </source>
</evidence>
<evidence type="ECO:0000256" key="2">
    <source>
        <dbReference type="ARBA" id="ARBA00022670"/>
    </source>
</evidence>
<evidence type="ECO:0000256" key="4">
    <source>
        <dbReference type="ARBA" id="ARBA00022801"/>
    </source>
</evidence>
<evidence type="ECO:0000256" key="7">
    <source>
        <dbReference type="RuleBase" id="RU003435"/>
    </source>
</evidence>
<accession>A0ABY8QQ45</accession>
<evidence type="ECO:0000256" key="5">
    <source>
        <dbReference type="ARBA" id="ARBA00022833"/>
    </source>
</evidence>
<evidence type="ECO:0000256" key="6">
    <source>
        <dbReference type="ARBA" id="ARBA00023049"/>
    </source>
</evidence>
<dbReference type="PANTHER" id="PTHR43660:SF1">
    <property type="entry name" value="DIPEPTIDYL CARBOXYPEPTIDASE"/>
    <property type="match status" value="1"/>
</dbReference>
<dbReference type="SUPFAM" id="SSF55486">
    <property type="entry name" value="Metalloproteases ('zincins'), catalytic domain"/>
    <property type="match status" value="1"/>
</dbReference>
<dbReference type="InterPro" id="IPR034005">
    <property type="entry name" value="M3A_DCP"/>
</dbReference>